<evidence type="ECO:0000313" key="4">
    <source>
        <dbReference type="Proteomes" id="UP000005220"/>
    </source>
</evidence>
<keyword evidence="4" id="KW-1185">Reference proteome</keyword>
<feature type="transmembrane region" description="Helical" evidence="2">
    <location>
        <begin position="60"/>
        <end position="79"/>
    </location>
</feature>
<keyword evidence="2" id="KW-0472">Membrane</keyword>
<dbReference type="KEGG" id="kaf:KAFR_0B01240"/>
<feature type="compositionally biased region" description="Basic and acidic residues" evidence="1">
    <location>
        <begin position="242"/>
        <end position="258"/>
    </location>
</feature>
<feature type="region of interest" description="Disordered" evidence="1">
    <location>
        <begin position="196"/>
        <end position="311"/>
    </location>
</feature>
<evidence type="ECO:0000256" key="1">
    <source>
        <dbReference type="SAM" id="MobiDB-lite"/>
    </source>
</evidence>
<sequence>MVVDTSDAKEVELPEPFNKPWFRKAYRAAVEFHEKDEVLNKEDRLVLSNAYRNIARSQAYGGWLGFSAVFCSPFAWQFYKTKSIKGVNVGRSFLLGMFALFGATHLSGMRAYKNQLKKLDPNGSLSHKNTYGDDDFFTDQAKPRAQRQYEMMALLKNGASTKWASYFYLTSEHPERKFPDPRLKIQQLKELRGDNFQVSPFMHQRDPLGLYKDRVSGKGKEEDKDQVQNYSGSNPGPSDSWNKVRQDNGTESSWDKVRNPPAWSGEQQSGNEGIEGFGDLPTLAGDDHDGLPIERPTQSEFEELLGNERRS</sequence>
<dbReference type="GeneID" id="13882647"/>
<dbReference type="RefSeq" id="XP_003955558.1">
    <property type="nucleotide sequence ID" value="XM_003955509.1"/>
</dbReference>
<dbReference type="OrthoDB" id="4036490at2759"/>
<dbReference type="AlphaFoldDB" id="H2APX3"/>
<feature type="compositionally biased region" description="Basic and acidic residues" evidence="1">
    <location>
        <begin position="203"/>
        <end position="226"/>
    </location>
</feature>
<evidence type="ECO:0000256" key="2">
    <source>
        <dbReference type="SAM" id="Phobius"/>
    </source>
</evidence>
<evidence type="ECO:0000313" key="3">
    <source>
        <dbReference type="EMBL" id="CCF56423.1"/>
    </source>
</evidence>
<protein>
    <submittedName>
        <fullName evidence="3">Uncharacterized protein</fullName>
    </submittedName>
</protein>
<keyword evidence="2" id="KW-1133">Transmembrane helix</keyword>
<dbReference type="HOGENOM" id="CLU_072880_0_0_1"/>
<feature type="compositionally biased region" description="Polar residues" evidence="1">
    <location>
        <begin position="227"/>
        <end position="241"/>
    </location>
</feature>
<reference evidence="3 4" key="1">
    <citation type="journal article" date="2011" name="Proc. Natl. Acad. Sci. U.S.A.">
        <title>Evolutionary erosion of yeast sex chromosomes by mating-type switching accidents.</title>
        <authorList>
            <person name="Gordon J.L."/>
            <person name="Armisen D."/>
            <person name="Proux-Wera E."/>
            <person name="Oheigeartaigh S.S."/>
            <person name="Byrne K.P."/>
            <person name="Wolfe K.H."/>
        </authorList>
    </citation>
    <scope>NUCLEOTIDE SEQUENCE [LARGE SCALE GENOMIC DNA]</scope>
    <source>
        <strain evidence="4">ATCC 22294 / BCRC 22015 / CBS 2517 / CECT 1963 / NBRC 1671 / NRRL Y-8276</strain>
    </source>
</reference>
<dbReference type="InParanoid" id="H2APX3"/>
<keyword evidence="2" id="KW-0812">Transmembrane</keyword>
<accession>H2APX3</accession>
<name>H2APX3_KAZAF</name>
<proteinExistence type="predicted"/>
<organism evidence="3 4">
    <name type="scientific">Kazachstania africana (strain ATCC 22294 / BCRC 22015 / CBS 2517 / CECT 1963 / NBRC 1671 / NRRL Y-8276)</name>
    <name type="common">Yeast</name>
    <name type="synonym">Kluyveromyces africanus</name>
    <dbReference type="NCBI Taxonomy" id="1071382"/>
    <lineage>
        <taxon>Eukaryota</taxon>
        <taxon>Fungi</taxon>
        <taxon>Dikarya</taxon>
        <taxon>Ascomycota</taxon>
        <taxon>Saccharomycotina</taxon>
        <taxon>Saccharomycetes</taxon>
        <taxon>Saccharomycetales</taxon>
        <taxon>Saccharomycetaceae</taxon>
        <taxon>Kazachstania</taxon>
    </lineage>
</organism>
<dbReference type="EMBL" id="HE650822">
    <property type="protein sequence ID" value="CCF56423.1"/>
    <property type="molecule type" value="Genomic_DNA"/>
</dbReference>
<dbReference type="Proteomes" id="UP000005220">
    <property type="component" value="Chromosome 2"/>
</dbReference>
<gene>
    <name evidence="3" type="primary">KAFR0B01240</name>
    <name evidence="3" type="ORF">KAFR_0B01240</name>
</gene>
<dbReference type="Pfam" id="PF07954">
    <property type="entry name" value="DUF1689"/>
    <property type="match status" value="1"/>
</dbReference>
<dbReference type="InterPro" id="IPR012470">
    <property type="entry name" value="Pup1-like"/>
</dbReference>
<dbReference type="eggNOG" id="ENOG502S01E">
    <property type="taxonomic scope" value="Eukaryota"/>
</dbReference>
<dbReference type="FunCoup" id="H2APX3">
    <property type="interactions" value="68"/>
</dbReference>
<feature type="transmembrane region" description="Helical" evidence="2">
    <location>
        <begin position="91"/>
        <end position="109"/>
    </location>
</feature>